<dbReference type="InterPro" id="IPR023408">
    <property type="entry name" value="MscS_beta-dom_sf"/>
</dbReference>
<dbReference type="SUPFAM" id="SSF50182">
    <property type="entry name" value="Sm-like ribonucleoproteins"/>
    <property type="match status" value="1"/>
</dbReference>
<evidence type="ECO:0000259" key="8">
    <source>
        <dbReference type="Pfam" id="PF00924"/>
    </source>
</evidence>
<dbReference type="EMBL" id="CP002431">
    <property type="protein sequence ID" value="ADU62673.1"/>
    <property type="molecule type" value="Genomic_DNA"/>
</dbReference>
<proteinExistence type="inferred from homology"/>
<reference evidence="12" key="1">
    <citation type="submission" date="2010-12" db="EMBL/GenBank/DDBJ databases">
        <title>Complete sequence of Desulfovibrio aespoeensis Aspo-2.</title>
        <authorList>
            <consortium name="US DOE Joint Genome Institute"/>
            <person name="Lucas S."/>
            <person name="Copeland A."/>
            <person name="Lapidus A."/>
            <person name="Cheng J.-F."/>
            <person name="Goodwin L."/>
            <person name="Pitluck S."/>
            <person name="Chertkov O."/>
            <person name="Misra M."/>
            <person name="Detter J.C."/>
            <person name="Han C."/>
            <person name="Tapia R."/>
            <person name="Land M."/>
            <person name="Hauser L."/>
            <person name="Kyrpides N."/>
            <person name="Ivanova N."/>
            <person name="Ovchinnikova G."/>
            <person name="Pedersen K."/>
            <person name="Jagevall S."/>
            <person name="Hazen T."/>
            <person name="Woyke T."/>
        </authorList>
    </citation>
    <scope>NUCLEOTIDE SEQUENCE [LARGE SCALE GENOMIC DNA]</scope>
    <source>
        <strain evidence="12">ATCC 700646 / DSM 10631 / Aspo-2</strain>
    </source>
</reference>
<dbReference type="InterPro" id="IPR049278">
    <property type="entry name" value="MS_channel_C"/>
</dbReference>
<evidence type="ECO:0000256" key="5">
    <source>
        <dbReference type="ARBA" id="ARBA00022989"/>
    </source>
</evidence>
<evidence type="ECO:0000259" key="9">
    <source>
        <dbReference type="Pfam" id="PF21082"/>
    </source>
</evidence>
<name>E6VXW6_PSEA9</name>
<evidence type="ECO:0000259" key="10">
    <source>
        <dbReference type="Pfam" id="PF21088"/>
    </source>
</evidence>
<organism evidence="11 12">
    <name type="scientific">Pseudodesulfovibrio aespoeensis (strain ATCC 700646 / DSM 10631 / Aspo-2)</name>
    <name type="common">Desulfovibrio aespoeensis</name>
    <dbReference type="NCBI Taxonomy" id="643562"/>
    <lineage>
        <taxon>Bacteria</taxon>
        <taxon>Pseudomonadati</taxon>
        <taxon>Thermodesulfobacteriota</taxon>
        <taxon>Desulfovibrionia</taxon>
        <taxon>Desulfovibrionales</taxon>
        <taxon>Desulfovibrionaceae</taxon>
    </lineage>
</organism>
<keyword evidence="6 7" id="KW-0472">Membrane</keyword>
<dbReference type="SUPFAM" id="SSF82689">
    <property type="entry name" value="Mechanosensitive channel protein MscS (YggB), C-terminal domain"/>
    <property type="match status" value="1"/>
</dbReference>
<dbReference type="Pfam" id="PF21082">
    <property type="entry name" value="MS_channel_3rd"/>
    <property type="match status" value="1"/>
</dbReference>
<evidence type="ECO:0000256" key="7">
    <source>
        <dbReference type="SAM" id="Phobius"/>
    </source>
</evidence>
<keyword evidence="3" id="KW-1003">Cell membrane</keyword>
<feature type="transmembrane region" description="Helical" evidence="7">
    <location>
        <begin position="57"/>
        <end position="82"/>
    </location>
</feature>
<keyword evidence="12" id="KW-1185">Reference proteome</keyword>
<evidence type="ECO:0000256" key="1">
    <source>
        <dbReference type="ARBA" id="ARBA00004651"/>
    </source>
</evidence>
<sequence length="283" mass="30779">MKMIVEFWNSHSESIIGIGYKALLCVAILFASTLVAKGVRRSINKANDRFEKLDATLVPILCATATYVVYIIGGVFILDIFGVNTTSIIALLGAAGIAVGLALKDTLSNIAAGVMLLFLRPFRSGDFVEIGSVMGSVREINLFTTILETFDGLYISSPNSVIWGNSVKNYTRNGKRRMDIVIGIAYSDSIDTGLDVLKRIAVEEPRFLQDPAPETMVVSLAESSVNLQLRGWTTIGDYWQTCWDLNKRVKEEIEKAGLTIPFPQRSVHVVANPGTAEAAEAGA</sequence>
<dbReference type="AlphaFoldDB" id="E6VXW6"/>
<feature type="domain" description="Mechanosensitive ion channel MscS C-terminal" evidence="9">
    <location>
        <begin position="180"/>
        <end position="259"/>
    </location>
</feature>
<accession>E6VXW6</accession>
<dbReference type="InterPro" id="IPR045275">
    <property type="entry name" value="MscS_archaea/bacteria_type"/>
</dbReference>
<dbReference type="PANTHER" id="PTHR30221">
    <property type="entry name" value="SMALL-CONDUCTANCE MECHANOSENSITIVE CHANNEL"/>
    <property type="match status" value="1"/>
</dbReference>
<dbReference type="InterPro" id="IPR049142">
    <property type="entry name" value="MS_channel_1st"/>
</dbReference>
<dbReference type="GO" id="GO:0005886">
    <property type="term" value="C:plasma membrane"/>
    <property type="evidence" value="ECO:0007669"/>
    <property type="project" value="UniProtKB-SubCell"/>
</dbReference>
<dbReference type="GO" id="GO:0008381">
    <property type="term" value="F:mechanosensitive monoatomic ion channel activity"/>
    <property type="evidence" value="ECO:0007669"/>
    <property type="project" value="InterPro"/>
</dbReference>
<dbReference type="KEGG" id="das:Daes_1660"/>
<dbReference type="InterPro" id="IPR011066">
    <property type="entry name" value="MscS_channel_C_sf"/>
</dbReference>
<comment type="similarity">
    <text evidence="2">Belongs to the MscS (TC 1.A.23) family.</text>
</comment>
<dbReference type="STRING" id="643562.Daes_1660"/>
<evidence type="ECO:0000256" key="2">
    <source>
        <dbReference type="ARBA" id="ARBA00008017"/>
    </source>
</evidence>
<keyword evidence="4 7" id="KW-0812">Transmembrane</keyword>
<dbReference type="eggNOG" id="COG0668">
    <property type="taxonomic scope" value="Bacteria"/>
</dbReference>
<feature type="domain" description="Mechanosensitive ion channel transmembrane helices 2/3" evidence="10">
    <location>
        <begin position="66"/>
        <end position="104"/>
    </location>
</feature>
<dbReference type="InterPro" id="IPR011014">
    <property type="entry name" value="MscS_channel_TM-2"/>
</dbReference>
<dbReference type="InterPro" id="IPR006685">
    <property type="entry name" value="MscS_channel_2nd"/>
</dbReference>
<dbReference type="Gene3D" id="2.30.30.60">
    <property type="match status" value="1"/>
</dbReference>
<dbReference type="Proteomes" id="UP000002191">
    <property type="component" value="Chromosome"/>
</dbReference>
<dbReference type="SUPFAM" id="SSF82861">
    <property type="entry name" value="Mechanosensitive channel protein MscS (YggB), transmembrane region"/>
    <property type="match status" value="1"/>
</dbReference>
<protein>
    <submittedName>
        <fullName evidence="11">MscS Mechanosensitive ion channel</fullName>
    </submittedName>
</protein>
<evidence type="ECO:0000256" key="6">
    <source>
        <dbReference type="ARBA" id="ARBA00023136"/>
    </source>
</evidence>
<dbReference type="Pfam" id="PF21088">
    <property type="entry name" value="MS_channel_1st"/>
    <property type="match status" value="1"/>
</dbReference>
<feature type="transmembrane region" description="Helical" evidence="7">
    <location>
        <begin position="15"/>
        <end position="36"/>
    </location>
</feature>
<evidence type="ECO:0000313" key="11">
    <source>
        <dbReference type="EMBL" id="ADU62673.1"/>
    </source>
</evidence>
<evidence type="ECO:0000256" key="3">
    <source>
        <dbReference type="ARBA" id="ARBA00022475"/>
    </source>
</evidence>
<dbReference type="RefSeq" id="WP_013514590.1">
    <property type="nucleotide sequence ID" value="NC_014844.1"/>
</dbReference>
<dbReference type="HOGENOM" id="CLU_037945_1_1_7"/>
<feature type="domain" description="Mechanosensitive ion channel MscS" evidence="8">
    <location>
        <begin position="105"/>
        <end position="172"/>
    </location>
</feature>
<gene>
    <name evidence="11" type="ordered locus">Daes_1660</name>
</gene>
<keyword evidence="5 7" id="KW-1133">Transmembrane helix</keyword>
<evidence type="ECO:0000256" key="4">
    <source>
        <dbReference type="ARBA" id="ARBA00022692"/>
    </source>
</evidence>
<dbReference type="PANTHER" id="PTHR30221:SF1">
    <property type="entry name" value="SMALL-CONDUCTANCE MECHANOSENSITIVE CHANNEL"/>
    <property type="match status" value="1"/>
</dbReference>
<dbReference type="OrthoDB" id="9784565at2"/>
<reference evidence="11 12" key="2">
    <citation type="journal article" date="2014" name="Genome Announc.">
        <title>Complete Genome Sequence of the Subsurface, Mesophilic Sulfate-Reducing Bacterium Desulfovibrio aespoeensis Aspo-2.</title>
        <authorList>
            <person name="Pedersen K."/>
            <person name="Bengtsson A."/>
            <person name="Edlund J."/>
            <person name="Rabe L."/>
            <person name="Hazen T."/>
            <person name="Chakraborty R."/>
            <person name="Goodwin L."/>
            <person name="Shapiro N."/>
        </authorList>
    </citation>
    <scope>NUCLEOTIDE SEQUENCE [LARGE SCALE GENOMIC DNA]</scope>
    <source>
        <strain evidence="12">ATCC 700646 / DSM 10631 / Aspo-2</strain>
    </source>
</reference>
<dbReference type="Gene3D" id="3.30.70.100">
    <property type="match status" value="1"/>
</dbReference>
<evidence type="ECO:0000313" key="12">
    <source>
        <dbReference type="Proteomes" id="UP000002191"/>
    </source>
</evidence>
<dbReference type="InterPro" id="IPR010920">
    <property type="entry name" value="LSM_dom_sf"/>
</dbReference>
<dbReference type="Pfam" id="PF00924">
    <property type="entry name" value="MS_channel_2nd"/>
    <property type="match status" value="1"/>
</dbReference>
<feature type="transmembrane region" description="Helical" evidence="7">
    <location>
        <begin position="88"/>
        <end position="119"/>
    </location>
</feature>
<dbReference type="Gene3D" id="1.10.287.1260">
    <property type="match status" value="1"/>
</dbReference>
<comment type="subcellular location">
    <subcellularLocation>
        <location evidence="1">Cell membrane</location>
        <topology evidence="1">Multi-pass membrane protein</topology>
    </subcellularLocation>
</comment>